<dbReference type="Pfam" id="PF04237">
    <property type="entry name" value="YjbR"/>
    <property type="match status" value="1"/>
</dbReference>
<dbReference type="AlphaFoldDB" id="A0A5S4GUJ0"/>
<organism evidence="1 2">
    <name type="scientific">Nonomuraea zeae</name>
    <dbReference type="NCBI Taxonomy" id="1642303"/>
    <lineage>
        <taxon>Bacteria</taxon>
        <taxon>Bacillati</taxon>
        <taxon>Actinomycetota</taxon>
        <taxon>Actinomycetes</taxon>
        <taxon>Streptosporangiales</taxon>
        <taxon>Streptosporangiaceae</taxon>
        <taxon>Nonomuraea</taxon>
    </lineage>
</organism>
<gene>
    <name evidence="1" type="ORF">ETD85_10525</name>
</gene>
<reference evidence="1 2" key="1">
    <citation type="submission" date="2019-05" db="EMBL/GenBank/DDBJ databases">
        <title>Draft genome sequence of Nonomuraea zeae DSM 100528.</title>
        <authorList>
            <person name="Saricaoglu S."/>
            <person name="Isik K."/>
        </authorList>
    </citation>
    <scope>NUCLEOTIDE SEQUENCE [LARGE SCALE GENOMIC DNA]</scope>
    <source>
        <strain evidence="1 2">DSM 100528</strain>
    </source>
</reference>
<dbReference type="RefSeq" id="WP_138689446.1">
    <property type="nucleotide sequence ID" value="NZ_JBHSAZ010000030.1"/>
</dbReference>
<dbReference type="EMBL" id="VCKX01000023">
    <property type="protein sequence ID" value="TMR36616.1"/>
    <property type="molecule type" value="Genomic_DNA"/>
</dbReference>
<dbReference type="GO" id="GO:0003677">
    <property type="term" value="F:DNA binding"/>
    <property type="evidence" value="ECO:0007669"/>
    <property type="project" value="UniProtKB-KW"/>
</dbReference>
<dbReference type="OrthoDB" id="6167040at2"/>
<keyword evidence="1" id="KW-0238">DNA-binding</keyword>
<sequence length="122" mass="14154">MVTVDDVRRLARTLPRSSEHLIRDRIKFRVGKIVYVAFSHDETLMGFGFPKEEREALVAAEPDKFQMPRESDLRFNWVVARLAALDEAEMRELVLDAWRMCVPKKVRLEQQLAAERGLTRGA</sequence>
<protein>
    <submittedName>
        <fullName evidence="1">MmcQ/YjbR family DNA-binding protein</fullName>
    </submittedName>
</protein>
<dbReference type="Proteomes" id="UP000306628">
    <property type="component" value="Unassembled WGS sequence"/>
</dbReference>
<evidence type="ECO:0000313" key="1">
    <source>
        <dbReference type="EMBL" id="TMR36616.1"/>
    </source>
</evidence>
<name>A0A5S4GUJ0_9ACTN</name>
<accession>A0A5S4GUJ0</accession>
<dbReference type="InterPro" id="IPR058532">
    <property type="entry name" value="YjbR/MT2646/Rv2570-like"/>
</dbReference>
<proteinExistence type="predicted"/>
<keyword evidence="2" id="KW-1185">Reference proteome</keyword>
<comment type="caution">
    <text evidence="1">The sequence shown here is derived from an EMBL/GenBank/DDBJ whole genome shotgun (WGS) entry which is preliminary data.</text>
</comment>
<evidence type="ECO:0000313" key="2">
    <source>
        <dbReference type="Proteomes" id="UP000306628"/>
    </source>
</evidence>
<dbReference type="InterPro" id="IPR038056">
    <property type="entry name" value="YjbR-like_sf"/>
</dbReference>
<dbReference type="SUPFAM" id="SSF142906">
    <property type="entry name" value="YjbR-like"/>
    <property type="match status" value="1"/>
</dbReference>